<dbReference type="RefSeq" id="WP_156136684.1">
    <property type="nucleotide sequence ID" value="NZ_JARTHD010000060.1"/>
</dbReference>
<keyword evidence="3" id="KW-1185">Reference proteome</keyword>
<keyword evidence="1" id="KW-0812">Transmembrane</keyword>
<keyword evidence="1" id="KW-0472">Membrane</keyword>
<evidence type="ECO:0000313" key="2">
    <source>
        <dbReference type="EMBL" id="KIL72499.1"/>
    </source>
</evidence>
<keyword evidence="1" id="KW-1133">Transmembrane helix</keyword>
<proteinExistence type="predicted"/>
<feature type="transmembrane region" description="Helical" evidence="1">
    <location>
        <begin position="6"/>
        <end position="23"/>
    </location>
</feature>
<evidence type="ECO:0008006" key="4">
    <source>
        <dbReference type="Google" id="ProtNLM"/>
    </source>
</evidence>
<feature type="transmembrane region" description="Helical" evidence="1">
    <location>
        <begin position="30"/>
        <end position="50"/>
    </location>
</feature>
<feature type="transmembrane region" description="Helical" evidence="1">
    <location>
        <begin position="62"/>
        <end position="81"/>
    </location>
</feature>
<evidence type="ECO:0000256" key="1">
    <source>
        <dbReference type="SAM" id="Phobius"/>
    </source>
</evidence>
<reference evidence="2 3" key="1">
    <citation type="submission" date="2015-01" db="EMBL/GenBank/DDBJ databases">
        <title>Genome Assembly of Bacillus badius MTCC 1458.</title>
        <authorList>
            <person name="Verma A."/>
            <person name="Khatri I."/>
            <person name="Mual P."/>
            <person name="Subramanian S."/>
            <person name="Krishnamurthi S."/>
        </authorList>
    </citation>
    <scope>NUCLEOTIDE SEQUENCE [LARGE SCALE GENOMIC DNA]</scope>
    <source>
        <strain evidence="2 3">MTCC 1458</strain>
    </source>
</reference>
<dbReference type="EMBL" id="JXLP01000034">
    <property type="protein sequence ID" value="KIL72499.1"/>
    <property type="molecule type" value="Genomic_DNA"/>
</dbReference>
<accession>A0ABR5ANR3</accession>
<comment type="caution">
    <text evidence="2">The sequence shown here is derived from an EMBL/GenBank/DDBJ whole genome shotgun (WGS) entry which is preliminary data.</text>
</comment>
<name>A0ABR5ANR3_BACBA</name>
<dbReference type="Pfam" id="PF14150">
    <property type="entry name" value="YesK"/>
    <property type="match status" value="1"/>
</dbReference>
<gene>
    <name evidence="2" type="ORF">SD77_3499</name>
</gene>
<sequence length="85" mass="9476">MILLPFLVAVVIGIVVLLVTWWFKKMNFSLFVRLIPGVLTIVAAVILFYIGFVNSRGFEGAAYGILAFFLMIFAIASFVMAKARK</sequence>
<protein>
    <recommendedName>
        <fullName evidence="4">YesK-like protein</fullName>
    </recommendedName>
</protein>
<organism evidence="2 3">
    <name type="scientific">Bacillus badius</name>
    <dbReference type="NCBI Taxonomy" id="1455"/>
    <lineage>
        <taxon>Bacteria</taxon>
        <taxon>Bacillati</taxon>
        <taxon>Bacillota</taxon>
        <taxon>Bacilli</taxon>
        <taxon>Bacillales</taxon>
        <taxon>Bacillaceae</taxon>
        <taxon>Pseudobacillus</taxon>
    </lineage>
</organism>
<dbReference type="InterPro" id="IPR025434">
    <property type="entry name" value="YesK-like"/>
</dbReference>
<dbReference type="Proteomes" id="UP000031982">
    <property type="component" value="Unassembled WGS sequence"/>
</dbReference>
<evidence type="ECO:0000313" key="3">
    <source>
        <dbReference type="Proteomes" id="UP000031982"/>
    </source>
</evidence>